<dbReference type="AlphaFoldDB" id="A0A6V8LVE0"/>
<comment type="caution">
    <text evidence="11">The sequence shown here is derived from an EMBL/GenBank/DDBJ whole genome shotgun (WGS) entry which is preliminary data.</text>
</comment>
<dbReference type="Pfam" id="PF00459">
    <property type="entry name" value="Inositol_P"/>
    <property type="match status" value="1"/>
</dbReference>
<evidence type="ECO:0000313" key="11">
    <source>
        <dbReference type="EMBL" id="GFK94069.1"/>
    </source>
</evidence>
<dbReference type="InterPro" id="IPR020583">
    <property type="entry name" value="Inositol_monoP_metal-BS"/>
</dbReference>
<comment type="catalytic activity">
    <reaction evidence="1 9">
        <text>adenosine 3',5'-bisphosphate + H2O = AMP + phosphate</text>
        <dbReference type="Rhea" id="RHEA:10040"/>
        <dbReference type="ChEBI" id="CHEBI:15377"/>
        <dbReference type="ChEBI" id="CHEBI:43474"/>
        <dbReference type="ChEBI" id="CHEBI:58343"/>
        <dbReference type="ChEBI" id="CHEBI:456215"/>
        <dbReference type="EC" id="3.1.3.7"/>
    </reaction>
</comment>
<dbReference type="CDD" id="cd01638">
    <property type="entry name" value="CysQ"/>
    <property type="match status" value="1"/>
</dbReference>
<dbReference type="SUPFAM" id="SSF56655">
    <property type="entry name" value="Carbohydrate phosphatase"/>
    <property type="match status" value="1"/>
</dbReference>
<proteinExistence type="inferred from homology"/>
<comment type="similarity">
    <text evidence="2 9">Belongs to the inositol monophosphatase superfamily. CysQ family.</text>
</comment>
<reference evidence="11 12" key="1">
    <citation type="submission" date="2020-04" db="EMBL/GenBank/DDBJ databases">
        <authorList>
            <consortium name="Desulfovibrio sp. FSS-1 genome sequencing consortium"/>
            <person name="Shimoshige H."/>
            <person name="Kobayashi H."/>
            <person name="Maekawa T."/>
        </authorList>
    </citation>
    <scope>NUCLEOTIDE SEQUENCE [LARGE SCALE GENOMIC DNA]</scope>
    <source>
        <strain evidence="11 12">SIID29052-01</strain>
    </source>
</reference>
<keyword evidence="12" id="KW-1185">Reference proteome</keyword>
<feature type="binding site" evidence="10">
    <location>
        <position position="66"/>
    </location>
    <ligand>
        <name>Mg(2+)</name>
        <dbReference type="ChEBI" id="CHEBI:18420"/>
        <label>1</label>
        <note>catalytic</note>
    </ligand>
</feature>
<keyword evidence="5 9" id="KW-0479">Metal-binding</keyword>
<dbReference type="PROSITE" id="PS00630">
    <property type="entry name" value="IMP_2"/>
    <property type="match status" value="1"/>
</dbReference>
<protein>
    <recommendedName>
        <fullName evidence="9">3'(2'),5'-bisphosphate nucleotidase CysQ</fullName>
        <ecNumber evidence="9">3.1.3.7</ecNumber>
    </recommendedName>
    <alternativeName>
        <fullName evidence="9">3'(2'),5-bisphosphonucleoside 3'(2')-phosphohydrolase</fullName>
    </alternativeName>
    <alternativeName>
        <fullName evidence="9">3'-phosphoadenosine 5'-phosphate phosphatase</fullName>
        <shortName evidence="9">PAP phosphatase</shortName>
    </alternativeName>
</protein>
<comment type="function">
    <text evidence="9">Converts adenosine-3',5'-bisphosphate (PAP) to AMP.</text>
</comment>
<gene>
    <name evidence="9 11" type="primary">cysQ</name>
    <name evidence="11" type="ORF">NNJEOMEG_01908</name>
</gene>
<feature type="binding site" evidence="9">
    <location>
        <position position="66"/>
    </location>
    <ligand>
        <name>Mg(2+)</name>
        <dbReference type="ChEBI" id="CHEBI:18420"/>
        <label>1</label>
    </ligand>
</feature>
<accession>A0A6V8LVE0</accession>
<feature type="binding site" evidence="9">
    <location>
        <position position="212"/>
    </location>
    <ligand>
        <name>Mg(2+)</name>
        <dbReference type="ChEBI" id="CHEBI:18420"/>
        <label>2</label>
    </ligand>
</feature>
<evidence type="ECO:0000256" key="4">
    <source>
        <dbReference type="ARBA" id="ARBA00022519"/>
    </source>
</evidence>
<organism evidence="11 12">
    <name type="scientific">Fundidesulfovibrio magnetotacticus</name>
    <dbReference type="NCBI Taxonomy" id="2730080"/>
    <lineage>
        <taxon>Bacteria</taxon>
        <taxon>Pseudomonadati</taxon>
        <taxon>Thermodesulfobacteriota</taxon>
        <taxon>Desulfovibrionia</taxon>
        <taxon>Desulfovibrionales</taxon>
        <taxon>Desulfovibrionaceae</taxon>
        <taxon>Fundidesulfovibrio</taxon>
    </lineage>
</organism>
<dbReference type="PROSITE" id="PS00629">
    <property type="entry name" value="IMP_1"/>
    <property type="match status" value="1"/>
</dbReference>
<dbReference type="PANTHER" id="PTHR43028:SF5">
    <property type="entry name" value="3'(2'),5'-BISPHOSPHATE NUCLEOTIDASE 1"/>
    <property type="match status" value="1"/>
</dbReference>
<keyword evidence="7 9" id="KW-0460">Magnesium</keyword>
<reference evidence="11 12" key="2">
    <citation type="submission" date="2020-05" db="EMBL/GenBank/DDBJ databases">
        <title>Draft genome sequence of Desulfovibrio sp. strainFSS-1.</title>
        <authorList>
            <person name="Shimoshige H."/>
            <person name="Kobayashi H."/>
            <person name="Maekawa T."/>
        </authorList>
    </citation>
    <scope>NUCLEOTIDE SEQUENCE [LARGE SCALE GENOMIC DNA]</scope>
    <source>
        <strain evidence="11 12">SIID29052-01</strain>
    </source>
</reference>
<feature type="binding site" evidence="10">
    <location>
        <position position="212"/>
    </location>
    <ligand>
        <name>Mg(2+)</name>
        <dbReference type="ChEBI" id="CHEBI:18420"/>
        <label>1</label>
        <note>catalytic</note>
    </ligand>
</feature>
<keyword evidence="8 9" id="KW-0472">Membrane</keyword>
<dbReference type="GO" id="GO:0046854">
    <property type="term" value="P:phosphatidylinositol phosphate biosynthetic process"/>
    <property type="evidence" value="ECO:0007669"/>
    <property type="project" value="InterPro"/>
</dbReference>
<evidence type="ECO:0000256" key="5">
    <source>
        <dbReference type="ARBA" id="ARBA00022723"/>
    </source>
</evidence>
<evidence type="ECO:0000256" key="9">
    <source>
        <dbReference type="HAMAP-Rule" id="MF_02095"/>
    </source>
</evidence>
<feature type="binding site" evidence="9">
    <location>
        <position position="212"/>
    </location>
    <ligand>
        <name>substrate</name>
    </ligand>
</feature>
<evidence type="ECO:0000256" key="10">
    <source>
        <dbReference type="PIRSR" id="PIRSR600760-2"/>
    </source>
</evidence>
<dbReference type="Gene3D" id="3.30.540.10">
    <property type="entry name" value="Fructose-1,6-Bisphosphatase, subunit A, domain 1"/>
    <property type="match status" value="1"/>
</dbReference>
<keyword evidence="6 9" id="KW-0378">Hydrolase</keyword>
<feature type="binding site" evidence="9">
    <location>
        <position position="86"/>
    </location>
    <ligand>
        <name>Mg(2+)</name>
        <dbReference type="ChEBI" id="CHEBI:18420"/>
        <label>2</label>
    </ligand>
</feature>
<feature type="binding site" evidence="9">
    <location>
        <position position="88"/>
    </location>
    <ligand>
        <name>Mg(2+)</name>
        <dbReference type="ChEBI" id="CHEBI:18420"/>
        <label>1</label>
    </ligand>
</feature>
<evidence type="ECO:0000256" key="8">
    <source>
        <dbReference type="ARBA" id="ARBA00023136"/>
    </source>
</evidence>
<dbReference type="InterPro" id="IPR020550">
    <property type="entry name" value="Inositol_monophosphatase_CS"/>
</dbReference>
<feature type="binding site" evidence="10">
    <location>
        <position position="89"/>
    </location>
    <ligand>
        <name>Mg(2+)</name>
        <dbReference type="ChEBI" id="CHEBI:18420"/>
        <label>1</label>
        <note>catalytic</note>
    </ligand>
</feature>
<dbReference type="GO" id="GO:0008441">
    <property type="term" value="F:3'(2'),5'-bisphosphate nucleotidase activity"/>
    <property type="evidence" value="ECO:0007669"/>
    <property type="project" value="UniProtKB-UniRule"/>
</dbReference>
<comment type="cofactor">
    <cofactor evidence="9 10">
        <name>Mg(2+)</name>
        <dbReference type="ChEBI" id="CHEBI:18420"/>
    </cofactor>
</comment>
<evidence type="ECO:0000313" key="12">
    <source>
        <dbReference type="Proteomes" id="UP000494245"/>
    </source>
</evidence>
<feature type="binding site" evidence="9">
    <location>
        <position position="86"/>
    </location>
    <ligand>
        <name>Mg(2+)</name>
        <dbReference type="ChEBI" id="CHEBI:18420"/>
        <label>1</label>
    </ligand>
</feature>
<evidence type="ECO:0000256" key="3">
    <source>
        <dbReference type="ARBA" id="ARBA00022475"/>
    </source>
</evidence>
<dbReference type="PANTHER" id="PTHR43028">
    <property type="entry name" value="3'(2'),5'-BISPHOSPHATE NUCLEOTIDASE 1"/>
    <property type="match status" value="1"/>
</dbReference>
<evidence type="ECO:0000256" key="6">
    <source>
        <dbReference type="ARBA" id="ARBA00022801"/>
    </source>
</evidence>
<name>A0A6V8LVE0_9BACT</name>
<evidence type="ECO:0000256" key="2">
    <source>
        <dbReference type="ARBA" id="ARBA00005289"/>
    </source>
</evidence>
<sequence length="251" mass="27399">MPSFDWDALCAVARLAGQAILQVYGTEFDVELKEDDSPITRADRASNEIILQSLAALHPDIPALSEESPKPPYPERSRWKRFWLVDPLDGTKEFVKRNGEFSVCLGLVEDRRPVFGVVYVPVKDILYAGGPGLGSVKVVGGERTALRVSPPEPGARVVAVGSRSHPDPRLEEFLSRYPEHELVSAGSALKFGLVAEGLAHIYPRFNPTWEWDTAAGHAVLLGAGGTFTNLEGGEFLYNKESLKNGGFIARA</sequence>
<dbReference type="Proteomes" id="UP000494245">
    <property type="component" value="Unassembled WGS sequence"/>
</dbReference>
<dbReference type="EMBL" id="BLTE01000008">
    <property type="protein sequence ID" value="GFK94069.1"/>
    <property type="molecule type" value="Genomic_DNA"/>
</dbReference>
<dbReference type="GO" id="GO:0050427">
    <property type="term" value="P:3'-phosphoadenosine 5'-phosphosulfate metabolic process"/>
    <property type="evidence" value="ECO:0007669"/>
    <property type="project" value="TreeGrafter"/>
</dbReference>
<keyword evidence="3 9" id="KW-1003">Cell membrane</keyword>
<dbReference type="PRINTS" id="PR00377">
    <property type="entry name" value="IMPHPHTASES"/>
</dbReference>
<feature type="binding site" evidence="9">
    <location>
        <position position="89"/>
    </location>
    <ligand>
        <name>Mg(2+)</name>
        <dbReference type="ChEBI" id="CHEBI:18420"/>
        <label>2</label>
    </ligand>
</feature>
<feature type="binding site" evidence="9">
    <location>
        <begin position="88"/>
        <end position="91"/>
    </location>
    <ligand>
        <name>substrate</name>
    </ligand>
</feature>
<evidence type="ECO:0000256" key="7">
    <source>
        <dbReference type="ARBA" id="ARBA00022842"/>
    </source>
</evidence>
<feature type="binding site" evidence="10">
    <location>
        <position position="86"/>
    </location>
    <ligand>
        <name>Mg(2+)</name>
        <dbReference type="ChEBI" id="CHEBI:18420"/>
        <label>1</label>
        <note>catalytic</note>
    </ligand>
</feature>
<dbReference type="GO" id="GO:0000103">
    <property type="term" value="P:sulfate assimilation"/>
    <property type="evidence" value="ECO:0007669"/>
    <property type="project" value="TreeGrafter"/>
</dbReference>
<feature type="binding site" evidence="10">
    <location>
        <position position="88"/>
    </location>
    <ligand>
        <name>Mg(2+)</name>
        <dbReference type="ChEBI" id="CHEBI:18420"/>
        <label>1</label>
        <note>catalytic</note>
    </ligand>
</feature>
<comment type="subcellular location">
    <subcellularLocation>
        <location evidence="9">Cell membrane</location>
        <topology evidence="9">Peripheral membrane protein</topology>
        <orientation evidence="9">Cytoplasmic side</orientation>
    </subcellularLocation>
</comment>
<dbReference type="EC" id="3.1.3.7" evidence="9"/>
<feature type="binding site" evidence="9">
    <location>
        <position position="66"/>
    </location>
    <ligand>
        <name>substrate</name>
    </ligand>
</feature>
<dbReference type="InterPro" id="IPR006240">
    <property type="entry name" value="CysQ"/>
</dbReference>
<dbReference type="GO" id="GO:0000287">
    <property type="term" value="F:magnesium ion binding"/>
    <property type="evidence" value="ECO:0007669"/>
    <property type="project" value="UniProtKB-UniRule"/>
</dbReference>
<keyword evidence="4" id="KW-0997">Cell inner membrane</keyword>
<dbReference type="RefSeq" id="WP_173083785.1">
    <property type="nucleotide sequence ID" value="NZ_BLTE01000008.1"/>
</dbReference>
<dbReference type="Gene3D" id="3.40.190.80">
    <property type="match status" value="1"/>
</dbReference>
<dbReference type="HAMAP" id="MF_02095">
    <property type="entry name" value="CysQ"/>
    <property type="match status" value="1"/>
</dbReference>
<dbReference type="GO" id="GO:0005886">
    <property type="term" value="C:plasma membrane"/>
    <property type="evidence" value="ECO:0007669"/>
    <property type="project" value="UniProtKB-SubCell"/>
</dbReference>
<evidence type="ECO:0000256" key="1">
    <source>
        <dbReference type="ARBA" id="ARBA00001625"/>
    </source>
</evidence>
<dbReference type="NCBIfam" id="TIGR01331">
    <property type="entry name" value="bisphos_cysQ"/>
    <property type="match status" value="1"/>
</dbReference>
<dbReference type="InterPro" id="IPR050725">
    <property type="entry name" value="CysQ/Inositol_MonoPase"/>
</dbReference>
<dbReference type="InterPro" id="IPR000760">
    <property type="entry name" value="Inositol_monophosphatase-like"/>
</dbReference>